<sequence>MDYNKVEDAVMKKAMEIFQQSAVSFFNIGTKIIAPAETEIKNIEIKTGYTDYLFYTEDGNYLHFEFQTTDKRDDIKRFLYYDASLFYREKRKVRTIVIYS</sequence>
<proteinExistence type="predicted"/>
<comment type="caution">
    <text evidence="1">The sequence shown here is derived from an EMBL/GenBank/DDBJ whole genome shotgun (WGS) entry which is preliminary data.</text>
</comment>
<dbReference type="EMBL" id="JAGGLM010000022">
    <property type="protein sequence ID" value="MBP2033785.1"/>
    <property type="molecule type" value="Genomic_DNA"/>
</dbReference>
<keyword evidence="2" id="KW-1185">Reference proteome</keyword>
<evidence type="ECO:0000313" key="1">
    <source>
        <dbReference type="EMBL" id="MBP2033785.1"/>
    </source>
</evidence>
<name>A0ABS4KVW0_9CLOT</name>
<gene>
    <name evidence="1" type="ORF">J2Z42_002492</name>
</gene>
<evidence type="ECO:0000313" key="2">
    <source>
        <dbReference type="Proteomes" id="UP001519307"/>
    </source>
</evidence>
<accession>A0ABS4KVW0</accession>
<dbReference type="Proteomes" id="UP001519307">
    <property type="component" value="Unassembled WGS sequence"/>
</dbReference>
<organism evidence="1 2">
    <name type="scientific">Clostridium algifaecis</name>
    <dbReference type="NCBI Taxonomy" id="1472040"/>
    <lineage>
        <taxon>Bacteria</taxon>
        <taxon>Bacillati</taxon>
        <taxon>Bacillota</taxon>
        <taxon>Clostridia</taxon>
        <taxon>Eubacteriales</taxon>
        <taxon>Clostridiaceae</taxon>
        <taxon>Clostridium</taxon>
    </lineage>
</organism>
<reference evidence="1 2" key="1">
    <citation type="submission" date="2021-03" db="EMBL/GenBank/DDBJ databases">
        <title>Genomic Encyclopedia of Type Strains, Phase IV (KMG-IV): sequencing the most valuable type-strain genomes for metagenomic binning, comparative biology and taxonomic classification.</title>
        <authorList>
            <person name="Goeker M."/>
        </authorList>
    </citation>
    <scope>NUCLEOTIDE SEQUENCE [LARGE SCALE GENOMIC DNA]</scope>
    <source>
        <strain evidence="1 2">DSM 28783</strain>
    </source>
</reference>
<feature type="non-terminal residue" evidence="1">
    <location>
        <position position="100"/>
    </location>
</feature>
<evidence type="ECO:0008006" key="3">
    <source>
        <dbReference type="Google" id="ProtNLM"/>
    </source>
</evidence>
<protein>
    <recommendedName>
        <fullName evidence="3">Transposase</fullName>
    </recommendedName>
</protein>